<dbReference type="PRINTS" id="PR01438">
    <property type="entry name" value="UNVRSLSTRESS"/>
</dbReference>
<evidence type="ECO:0000259" key="9">
    <source>
        <dbReference type="Pfam" id="PF00582"/>
    </source>
</evidence>
<dbReference type="EMBL" id="CP026995">
    <property type="protein sequence ID" value="QLH07085.1"/>
    <property type="molecule type" value="Genomic_DNA"/>
</dbReference>
<feature type="transmembrane region" description="Helical" evidence="8">
    <location>
        <begin position="162"/>
        <end position="181"/>
    </location>
</feature>
<keyword evidence="4 8" id="KW-0812">Transmembrane</keyword>
<dbReference type="Gene3D" id="3.40.50.12370">
    <property type="match status" value="1"/>
</dbReference>
<accession>A0A7D5RGQ3</accession>
<dbReference type="PANTHER" id="PTHR46154:SF4">
    <property type="entry name" value="UREA ACTIVE TRANSPORTER"/>
    <property type="match status" value="1"/>
</dbReference>
<dbReference type="KEGG" id="nue:C5F50_08385"/>
<evidence type="ECO:0000256" key="2">
    <source>
        <dbReference type="ARBA" id="ARBA00006434"/>
    </source>
</evidence>
<keyword evidence="6 8" id="KW-0472">Membrane</keyword>
<feature type="transmembrane region" description="Helical" evidence="8">
    <location>
        <begin position="339"/>
        <end position="367"/>
    </location>
</feature>
<feature type="transmembrane region" description="Helical" evidence="8">
    <location>
        <begin position="288"/>
        <end position="311"/>
    </location>
</feature>
<dbReference type="Pfam" id="PF00474">
    <property type="entry name" value="SSF"/>
    <property type="match status" value="1"/>
</dbReference>
<dbReference type="CDD" id="cd11476">
    <property type="entry name" value="SLC5sbd_DUR3"/>
    <property type="match status" value="1"/>
</dbReference>
<feature type="transmembrane region" description="Helical" evidence="8">
    <location>
        <begin position="444"/>
        <end position="463"/>
    </location>
</feature>
<keyword evidence="11" id="KW-1185">Reference proteome</keyword>
<evidence type="ECO:0000256" key="7">
    <source>
        <dbReference type="RuleBase" id="RU362091"/>
    </source>
</evidence>
<feature type="transmembrane region" description="Helical" evidence="8">
    <location>
        <begin position="416"/>
        <end position="437"/>
    </location>
</feature>
<dbReference type="Pfam" id="PF00582">
    <property type="entry name" value="Usp"/>
    <property type="match status" value="1"/>
</dbReference>
<dbReference type="SUPFAM" id="SSF52402">
    <property type="entry name" value="Adenine nucleotide alpha hydrolases-like"/>
    <property type="match status" value="1"/>
</dbReference>
<evidence type="ECO:0000256" key="5">
    <source>
        <dbReference type="ARBA" id="ARBA00022989"/>
    </source>
</evidence>
<feature type="transmembrane region" description="Helical" evidence="8">
    <location>
        <begin position="12"/>
        <end position="31"/>
    </location>
</feature>
<evidence type="ECO:0000313" key="11">
    <source>
        <dbReference type="Proteomes" id="UP000509478"/>
    </source>
</evidence>
<dbReference type="RefSeq" id="WP_179370946.1">
    <property type="nucleotide sequence ID" value="NZ_CP026995.1"/>
</dbReference>
<feature type="transmembrane region" description="Helical" evidence="8">
    <location>
        <begin position="86"/>
        <end position="105"/>
    </location>
</feature>
<feature type="transmembrane region" description="Helical" evidence="8">
    <location>
        <begin position="483"/>
        <end position="504"/>
    </location>
</feature>
<dbReference type="InterPro" id="IPR006016">
    <property type="entry name" value="UspA"/>
</dbReference>
<evidence type="ECO:0000256" key="1">
    <source>
        <dbReference type="ARBA" id="ARBA00004141"/>
    </source>
</evidence>
<feature type="transmembrane region" description="Helical" evidence="8">
    <location>
        <begin position="578"/>
        <end position="600"/>
    </location>
</feature>
<dbReference type="InterPro" id="IPR001734">
    <property type="entry name" value="Na/solute_symporter"/>
</dbReference>
<feature type="transmembrane region" description="Helical" evidence="8">
    <location>
        <begin position="132"/>
        <end position="156"/>
    </location>
</feature>
<evidence type="ECO:0000256" key="3">
    <source>
        <dbReference type="ARBA" id="ARBA00022448"/>
    </source>
</evidence>
<proteinExistence type="inferred from homology"/>
<evidence type="ECO:0000256" key="8">
    <source>
        <dbReference type="SAM" id="Phobius"/>
    </source>
</evidence>
<dbReference type="Proteomes" id="UP000509478">
    <property type="component" value="Chromosome"/>
</dbReference>
<dbReference type="PROSITE" id="PS50283">
    <property type="entry name" value="NA_SOLUT_SYMP_3"/>
    <property type="match status" value="1"/>
</dbReference>
<dbReference type="GO" id="GO:0015204">
    <property type="term" value="F:urea transmembrane transporter activity"/>
    <property type="evidence" value="ECO:0007669"/>
    <property type="project" value="InterPro"/>
</dbReference>
<feature type="transmembrane region" description="Helical" evidence="8">
    <location>
        <begin position="388"/>
        <end position="410"/>
    </location>
</feature>
<reference evidence="10 11" key="1">
    <citation type="submission" date="2018-02" db="EMBL/GenBank/DDBJ databases">
        <title>Complete genome of Nitrosopumilus ureaphilus PS0.</title>
        <authorList>
            <person name="Qin W."/>
            <person name="Zheng Y."/>
            <person name="Stahl D.A."/>
        </authorList>
    </citation>
    <scope>NUCLEOTIDE SEQUENCE [LARGE SCALE GENOMIC DNA]</scope>
    <source>
        <strain evidence="10 11">PS0</strain>
    </source>
</reference>
<dbReference type="AlphaFoldDB" id="A0A7D5RGQ3"/>
<dbReference type="InterPro" id="IPR006015">
    <property type="entry name" value="Universal_stress_UspA"/>
</dbReference>
<evidence type="ECO:0000313" key="10">
    <source>
        <dbReference type="EMBL" id="QLH07085.1"/>
    </source>
</evidence>
<dbReference type="PANTHER" id="PTHR46154">
    <property type="match status" value="1"/>
</dbReference>
<comment type="similarity">
    <text evidence="2 7">Belongs to the sodium:solute symporter (SSF) (TC 2.A.21) family.</text>
</comment>
<feature type="domain" description="UspA" evidence="9">
    <location>
        <begin position="636"/>
        <end position="767"/>
    </location>
</feature>
<gene>
    <name evidence="10" type="ORF">C5F50_08385</name>
</gene>
<feature type="transmembrane region" description="Helical" evidence="8">
    <location>
        <begin position="548"/>
        <end position="566"/>
    </location>
</feature>
<dbReference type="NCBIfam" id="TIGR00813">
    <property type="entry name" value="sss"/>
    <property type="match status" value="1"/>
</dbReference>
<dbReference type="CDD" id="cd00293">
    <property type="entry name" value="USP-like"/>
    <property type="match status" value="1"/>
</dbReference>
<protein>
    <submittedName>
        <fullName evidence="10">Urea active transporter</fullName>
    </submittedName>
</protein>
<comment type="subcellular location">
    <subcellularLocation>
        <location evidence="1">Membrane</location>
        <topology evidence="1">Multi-pass membrane protein</topology>
    </subcellularLocation>
</comment>
<dbReference type="InterPro" id="IPR031155">
    <property type="entry name" value="DUR"/>
</dbReference>
<dbReference type="GeneID" id="56068109"/>
<feature type="transmembrane region" description="Helical" evidence="8">
    <location>
        <begin position="193"/>
        <end position="213"/>
    </location>
</feature>
<dbReference type="OrthoDB" id="105697at2157"/>
<dbReference type="InterPro" id="IPR038377">
    <property type="entry name" value="Na/Glc_symporter_sf"/>
</dbReference>
<dbReference type="GO" id="GO:0005886">
    <property type="term" value="C:plasma membrane"/>
    <property type="evidence" value="ECO:0007669"/>
    <property type="project" value="TreeGrafter"/>
</dbReference>
<keyword evidence="3" id="KW-0813">Transport</keyword>
<organism evidence="10 11">
    <name type="scientific">Nitrosopumilus ureiphilus</name>
    <dbReference type="NCBI Taxonomy" id="1470067"/>
    <lineage>
        <taxon>Archaea</taxon>
        <taxon>Nitrososphaerota</taxon>
        <taxon>Nitrososphaeria</taxon>
        <taxon>Nitrosopumilales</taxon>
        <taxon>Nitrosopumilaceae</taxon>
        <taxon>Nitrosopumilus</taxon>
    </lineage>
</organism>
<name>A0A7D5RGQ3_9ARCH</name>
<evidence type="ECO:0000256" key="4">
    <source>
        <dbReference type="ARBA" id="ARBA00022692"/>
    </source>
</evidence>
<feature type="transmembrane region" description="Helical" evidence="8">
    <location>
        <begin position="52"/>
        <end position="74"/>
    </location>
</feature>
<dbReference type="Gene3D" id="1.20.1730.10">
    <property type="entry name" value="Sodium/glucose cotransporter"/>
    <property type="match status" value="1"/>
</dbReference>
<sequence length="769" mass="83576">MGVVLSENIGYIVLIGVGLIMALSVTLMVKAETKWLGTRKTSEWFYTAGRTIKTGLIASSIVSAWTWAATLLQSSTVTYAFGLGGSFWYAAGASIQVILFAILALELKRKAPMTHTFPEMIYVRFGKHSHKVFLFFALMTNTIVTAMLVLGGAAVINSLTGVDTTLAAFLIPIGIILYTIFGGLKATFFAEYLNATLIFVVVLVFVTVIYFATPEIGGISGMYEKLTQASILNPVEGNAFGTYLTLASVGALIFGIINIVGNFGTVFVDQSYWQRAIASRPKAATGGFILGGLTWFAIPFTLATTLGLAAIATGVTLTENEIGLGLVAPTAASNLMGDFGAILLLTIIFTAVTAAGSSQLVSVSSLVTYDVFRTYLKPSSSGRELIRISRFTILGFGIGMGLLASLLFHSGFSLQYVYLMMGVLIGSAVAPISFAILWKKTNKYAATSAAIIGLVCGVLSWLWSANSMFGEITLSSTGNLIPLLIGNVVSITISLGITLIGSMIKSENFDFHIMKQKILVVDDKIRSMLKHDTDEELLQRSLKFCKRAGFSISVFLVIVWPASFYLTKFVFDEQSFHLWIWLALVWAFGAAGIIIFLPLIEARKSISEIFHKATMDSDVMRQSDYSPSPGDYSPVMKILVPIDGSARSLKALYHASYLFRGAAKVRIYLLHVIEWTDENEENIDEELVSQIQEEGKLILRSVVVPKQINDYKRIVKLGDPAKKIAELADNLKVDMIIMGKKGMGKSTSDLGHVTQKLLKLTSKPIVLLG</sequence>
<evidence type="ECO:0000256" key="6">
    <source>
        <dbReference type="ARBA" id="ARBA00023136"/>
    </source>
</evidence>
<feature type="transmembrane region" description="Helical" evidence="8">
    <location>
        <begin position="243"/>
        <end position="268"/>
    </location>
</feature>
<keyword evidence="5 8" id="KW-1133">Transmembrane helix</keyword>